<accession>A0A430AN90</accession>
<reference evidence="5 6" key="1">
    <citation type="submission" date="2017-05" db="EMBL/GenBank/DDBJ databases">
        <title>Vagococcus spp. assemblies.</title>
        <authorList>
            <person name="Gulvik C.A."/>
        </authorList>
    </citation>
    <scope>NUCLEOTIDE SEQUENCE [LARGE SCALE GENOMIC DNA]</scope>
    <source>
        <strain evidence="5 6">CCUG 51432</strain>
    </source>
</reference>
<keyword evidence="1" id="KW-0472">Membrane</keyword>
<dbReference type="Pfam" id="PF11797">
    <property type="entry name" value="WxLIP_HBD"/>
    <property type="match status" value="1"/>
</dbReference>
<dbReference type="EMBL" id="NGKA01000020">
    <property type="protein sequence ID" value="RSU09582.1"/>
    <property type="molecule type" value="Genomic_DNA"/>
</dbReference>
<feature type="domain" description="WxL Interacting Protein peptidoglycan binding" evidence="3">
    <location>
        <begin position="32"/>
        <end position="151"/>
    </location>
</feature>
<dbReference type="InterPro" id="IPR021759">
    <property type="entry name" value="WxLIP_HBD"/>
</dbReference>
<comment type="caution">
    <text evidence="5">The sequence shown here is derived from an EMBL/GenBank/DDBJ whole genome shotgun (WGS) entry which is preliminary data.</text>
</comment>
<dbReference type="OrthoDB" id="2148359at2"/>
<feature type="domain" description="WxL Interacting Protein host binding" evidence="4">
    <location>
        <begin position="165"/>
        <end position="315"/>
    </location>
</feature>
<keyword evidence="6" id="KW-1185">Reference proteome</keyword>
<keyword evidence="2" id="KW-0732">Signal</keyword>
<dbReference type="Pfam" id="PF06030">
    <property type="entry name" value="WxLIP_PGBD"/>
    <property type="match status" value="1"/>
</dbReference>
<sequence length="358" mass="39776">MKKKACSVFLIVCVVLLLNTTSVSGSTAEAHFSIATNIPVNQIDKQQSYFDLLMKPGQEQTISVVVFNHGSEELAVDIGIMPAFTNEGGHVQYTPANVSLDETLTYDIRKLVKGPAKVVLEPASKQTVSFQVKMPDEPYDGYIAGGLTFTEASKKTDKNSESDGLVNKIAYTTSLLLRQSLDNGLPDLKLRDVKGKIVNQKGEIITNLQNPKGTYLDDLLLKVELCRVNEQTVLLDYEQSGLQMAPNSNFDFRIPIDTVDQLTTGDYTIRIHAYGNLDDGGSHLVEDLSTGNVQNYLYHWELTTNFFLDVEQRQKQGADEKLAHSKSNKFIWLLGIGAILLAGGFVITWRVVKKNRRE</sequence>
<organism evidence="5 6">
    <name type="scientific">Vagococcus elongatus</name>
    <dbReference type="NCBI Taxonomy" id="180344"/>
    <lineage>
        <taxon>Bacteria</taxon>
        <taxon>Bacillati</taxon>
        <taxon>Bacillota</taxon>
        <taxon>Bacilli</taxon>
        <taxon>Lactobacillales</taxon>
        <taxon>Enterococcaceae</taxon>
        <taxon>Vagococcus</taxon>
    </lineage>
</organism>
<protein>
    <submittedName>
        <fullName evidence="5">Uncharacterized protein</fullName>
    </submittedName>
</protein>
<evidence type="ECO:0000313" key="5">
    <source>
        <dbReference type="EMBL" id="RSU09582.1"/>
    </source>
</evidence>
<keyword evidence="1" id="KW-1133">Transmembrane helix</keyword>
<feature type="signal peptide" evidence="2">
    <location>
        <begin position="1"/>
        <end position="25"/>
    </location>
</feature>
<keyword evidence="1" id="KW-0812">Transmembrane</keyword>
<evidence type="ECO:0000256" key="1">
    <source>
        <dbReference type="SAM" id="Phobius"/>
    </source>
</evidence>
<feature type="chain" id="PRO_5038495349" evidence="2">
    <location>
        <begin position="26"/>
        <end position="358"/>
    </location>
</feature>
<feature type="transmembrane region" description="Helical" evidence="1">
    <location>
        <begin position="330"/>
        <end position="352"/>
    </location>
</feature>
<proteinExistence type="predicted"/>
<gene>
    <name evidence="5" type="ORF">CBF29_11295</name>
</gene>
<evidence type="ECO:0000256" key="2">
    <source>
        <dbReference type="SAM" id="SignalP"/>
    </source>
</evidence>
<name>A0A430AN90_9ENTE</name>
<evidence type="ECO:0000259" key="3">
    <source>
        <dbReference type="Pfam" id="PF06030"/>
    </source>
</evidence>
<dbReference type="AlphaFoldDB" id="A0A430AN90"/>
<dbReference type="Proteomes" id="UP000287605">
    <property type="component" value="Unassembled WGS sequence"/>
</dbReference>
<dbReference type="RefSeq" id="WP_126809833.1">
    <property type="nucleotide sequence ID" value="NZ_NGKA01000020.1"/>
</dbReference>
<evidence type="ECO:0000313" key="6">
    <source>
        <dbReference type="Proteomes" id="UP000287605"/>
    </source>
</evidence>
<evidence type="ECO:0000259" key="4">
    <source>
        <dbReference type="Pfam" id="PF11797"/>
    </source>
</evidence>
<dbReference type="InterPro" id="IPR010317">
    <property type="entry name" value="WxLIP_PGBD"/>
</dbReference>